<dbReference type="PROSITE" id="PS50404">
    <property type="entry name" value="GST_NTER"/>
    <property type="match status" value="1"/>
</dbReference>
<gene>
    <name evidence="3" type="ORF">BFP76_08015</name>
</gene>
<accession>A0A2G5K2B9</accession>
<dbReference type="PROSITE" id="PS50405">
    <property type="entry name" value="GST_CTER"/>
    <property type="match status" value="1"/>
</dbReference>
<protein>
    <submittedName>
        <fullName evidence="3">Glutathione S-transferase</fullName>
    </submittedName>
</protein>
<dbReference type="InterPro" id="IPR036249">
    <property type="entry name" value="Thioredoxin-like_sf"/>
</dbReference>
<evidence type="ECO:0000259" key="2">
    <source>
        <dbReference type="PROSITE" id="PS50405"/>
    </source>
</evidence>
<dbReference type="InterPro" id="IPR010987">
    <property type="entry name" value="Glutathione-S-Trfase_C-like"/>
</dbReference>
<proteinExistence type="predicted"/>
<dbReference type="SFLD" id="SFLDS00019">
    <property type="entry name" value="Glutathione_Transferase_(cytos"/>
    <property type="match status" value="1"/>
</dbReference>
<feature type="domain" description="GST N-terminal" evidence="1">
    <location>
        <begin position="1"/>
        <end position="80"/>
    </location>
</feature>
<dbReference type="InterPro" id="IPR004045">
    <property type="entry name" value="Glutathione_S-Trfase_N"/>
</dbReference>
<dbReference type="PANTHER" id="PTHR44051">
    <property type="entry name" value="GLUTATHIONE S-TRANSFERASE-RELATED"/>
    <property type="match status" value="1"/>
</dbReference>
<dbReference type="SUPFAM" id="SSF47616">
    <property type="entry name" value="GST C-terminal domain-like"/>
    <property type="match status" value="1"/>
</dbReference>
<keyword evidence="3" id="KW-0808">Transferase</keyword>
<dbReference type="CDD" id="cd03057">
    <property type="entry name" value="GST_N_Beta"/>
    <property type="match status" value="1"/>
</dbReference>
<dbReference type="EMBL" id="MDGM01000013">
    <property type="protein sequence ID" value="PIB23555.1"/>
    <property type="molecule type" value="Genomic_DNA"/>
</dbReference>
<dbReference type="AlphaFoldDB" id="A0A2G5K2B9"/>
<dbReference type="Proteomes" id="UP000231516">
    <property type="component" value="Unassembled WGS sequence"/>
</dbReference>
<dbReference type="GO" id="GO:0016740">
    <property type="term" value="F:transferase activity"/>
    <property type="evidence" value="ECO:0007669"/>
    <property type="project" value="UniProtKB-KW"/>
</dbReference>
<dbReference type="Pfam" id="PF02798">
    <property type="entry name" value="GST_N"/>
    <property type="match status" value="1"/>
</dbReference>
<sequence length="202" mass="22292">MMKLYHNPQTIALASLIALHETGAKCETILVDIGAAAQQSPEYLGINPKGRVPALVTDNGVITETIAILGYLATMFPAAKLAPTDPYQFAKMQEFNSYLASTVHVNHAHKLRGGRWATQESSFNDMRTKVAQNMLECFQLIEREYLRGPWVMGDHYTIADPYLFAISRWLTGDGVDMNALPAITKHSAAMNERAAVKRALAV</sequence>
<feature type="domain" description="GST C-terminal" evidence="2">
    <location>
        <begin position="85"/>
        <end position="202"/>
    </location>
</feature>
<dbReference type="PANTHER" id="PTHR44051:SF8">
    <property type="entry name" value="GLUTATHIONE S-TRANSFERASE GSTA"/>
    <property type="match status" value="1"/>
</dbReference>
<keyword evidence="4" id="KW-1185">Reference proteome</keyword>
<dbReference type="InterPro" id="IPR040079">
    <property type="entry name" value="Glutathione_S-Trfase"/>
</dbReference>
<comment type="caution">
    <text evidence="3">The sequence shown here is derived from an EMBL/GenBank/DDBJ whole genome shotgun (WGS) entry which is preliminary data.</text>
</comment>
<dbReference type="CDD" id="cd03188">
    <property type="entry name" value="GST_C_Beta"/>
    <property type="match status" value="1"/>
</dbReference>
<evidence type="ECO:0000313" key="4">
    <source>
        <dbReference type="Proteomes" id="UP000231516"/>
    </source>
</evidence>
<evidence type="ECO:0000259" key="1">
    <source>
        <dbReference type="PROSITE" id="PS50404"/>
    </source>
</evidence>
<dbReference type="SFLD" id="SFLDG01150">
    <property type="entry name" value="Main.1:_Beta-like"/>
    <property type="match status" value="1"/>
</dbReference>
<dbReference type="OrthoDB" id="7583243at2"/>
<dbReference type="SUPFAM" id="SSF52833">
    <property type="entry name" value="Thioredoxin-like"/>
    <property type="match status" value="1"/>
</dbReference>
<dbReference type="SFLD" id="SFLDG00358">
    <property type="entry name" value="Main_(cytGST)"/>
    <property type="match status" value="1"/>
</dbReference>
<dbReference type="Gene3D" id="1.20.1050.10">
    <property type="match status" value="1"/>
</dbReference>
<dbReference type="InterPro" id="IPR036282">
    <property type="entry name" value="Glutathione-S-Trfase_C_sf"/>
</dbReference>
<dbReference type="Gene3D" id="3.40.30.10">
    <property type="entry name" value="Glutaredoxin"/>
    <property type="match status" value="1"/>
</dbReference>
<evidence type="ECO:0000313" key="3">
    <source>
        <dbReference type="EMBL" id="PIB23555.1"/>
    </source>
</evidence>
<reference evidence="3 4" key="1">
    <citation type="submission" date="2016-08" db="EMBL/GenBank/DDBJ databases">
        <title>Draft genome of Amylibacter sp. strain 4G11.</title>
        <authorList>
            <person name="Wong S.-K."/>
            <person name="Hamasaki K."/>
            <person name="Yoshizawa S."/>
        </authorList>
    </citation>
    <scope>NUCLEOTIDE SEQUENCE [LARGE SCALE GENOMIC DNA]</scope>
    <source>
        <strain evidence="3 4">4G11</strain>
    </source>
</reference>
<organism evidence="3 4">
    <name type="scientific">Paramylibacter kogurei</name>
    <dbReference type="NCBI Taxonomy" id="1889778"/>
    <lineage>
        <taxon>Bacteria</taxon>
        <taxon>Pseudomonadati</taxon>
        <taxon>Pseudomonadota</taxon>
        <taxon>Alphaproteobacteria</taxon>
        <taxon>Rhodobacterales</taxon>
        <taxon>Paracoccaceae</taxon>
        <taxon>Paramylibacter</taxon>
    </lineage>
</organism>
<name>A0A2G5K2B9_9RHOB</name>